<proteinExistence type="inferred from homology"/>
<dbReference type="GO" id="GO:0047804">
    <property type="term" value="F:cysteine-S-conjugate beta-lyase activity"/>
    <property type="evidence" value="ECO:0007669"/>
    <property type="project" value="InterPro"/>
</dbReference>
<evidence type="ECO:0000256" key="6">
    <source>
        <dbReference type="PIRSR" id="PIRSR001434-2"/>
    </source>
</evidence>
<evidence type="ECO:0000256" key="1">
    <source>
        <dbReference type="ARBA" id="ARBA00001933"/>
    </source>
</evidence>
<keyword evidence="4 8" id="KW-0456">Lyase</keyword>
<dbReference type="PANTHER" id="PTHR43500:SF1">
    <property type="entry name" value="CYSTATHIONINE BETA-LYASE-RELATED"/>
    <property type="match status" value="1"/>
</dbReference>
<gene>
    <name evidence="8" type="ORF">HX830_09445</name>
</gene>
<evidence type="ECO:0000256" key="4">
    <source>
        <dbReference type="ARBA" id="ARBA00023239"/>
    </source>
</evidence>
<feature type="modified residue" description="N6-(pyridoxal phosphate)lysine" evidence="6">
    <location>
        <position position="204"/>
    </location>
</feature>
<dbReference type="PIRSF" id="PIRSF001434">
    <property type="entry name" value="CGS"/>
    <property type="match status" value="1"/>
</dbReference>
<dbReference type="InterPro" id="IPR015422">
    <property type="entry name" value="PyrdxlP-dep_Trfase_small"/>
</dbReference>
<dbReference type="InterPro" id="IPR006233">
    <property type="entry name" value="Cys_b_lyase_bac"/>
</dbReference>
<dbReference type="GO" id="GO:0019450">
    <property type="term" value="P:L-cysteine catabolic process to pyruvate"/>
    <property type="evidence" value="ECO:0007669"/>
    <property type="project" value="TreeGrafter"/>
</dbReference>
<comment type="caution">
    <text evidence="8">The sequence shown here is derived from an EMBL/GenBank/DDBJ whole genome shotgun (WGS) entry which is preliminary data.</text>
</comment>
<evidence type="ECO:0000256" key="5">
    <source>
        <dbReference type="ARBA" id="ARBA00047517"/>
    </source>
</evidence>
<dbReference type="SUPFAM" id="SSF53383">
    <property type="entry name" value="PLP-dependent transferases"/>
    <property type="match status" value="1"/>
</dbReference>
<comment type="catalytic activity">
    <reaction evidence="5">
        <text>L,L-cystathionine + H2O = L-homocysteine + pyruvate + NH4(+)</text>
        <dbReference type="Rhea" id="RHEA:13965"/>
        <dbReference type="ChEBI" id="CHEBI:15361"/>
        <dbReference type="ChEBI" id="CHEBI:15377"/>
        <dbReference type="ChEBI" id="CHEBI:28938"/>
        <dbReference type="ChEBI" id="CHEBI:58161"/>
        <dbReference type="ChEBI" id="CHEBI:58199"/>
    </reaction>
</comment>
<evidence type="ECO:0000313" key="9">
    <source>
        <dbReference type="Proteomes" id="UP000522864"/>
    </source>
</evidence>
<dbReference type="GO" id="GO:0030170">
    <property type="term" value="F:pyridoxal phosphate binding"/>
    <property type="evidence" value="ECO:0007669"/>
    <property type="project" value="InterPro"/>
</dbReference>
<evidence type="ECO:0000313" key="8">
    <source>
        <dbReference type="EMBL" id="NWB85103.1"/>
    </source>
</evidence>
<dbReference type="Gene3D" id="3.40.640.10">
    <property type="entry name" value="Type I PLP-dependent aspartate aminotransferase-like (Major domain)"/>
    <property type="match status" value="1"/>
</dbReference>
<dbReference type="PANTHER" id="PTHR43500">
    <property type="entry name" value="CYSTATHIONINE BETA-LYASE-RELATED"/>
    <property type="match status" value="1"/>
</dbReference>
<evidence type="ECO:0000256" key="2">
    <source>
        <dbReference type="ARBA" id="ARBA00009077"/>
    </source>
</evidence>
<dbReference type="RefSeq" id="WP_177099894.1">
    <property type="nucleotide sequence ID" value="NZ_JACAQA010000005.1"/>
</dbReference>
<dbReference type="GO" id="GO:0019346">
    <property type="term" value="P:transsulfuration"/>
    <property type="evidence" value="ECO:0007669"/>
    <property type="project" value="InterPro"/>
</dbReference>
<protein>
    <submittedName>
        <fullName evidence="8">Cystathionine beta-lyase</fullName>
        <ecNumber evidence="8">4.4.1.8</ecNumber>
    </submittedName>
</protein>
<evidence type="ECO:0000256" key="3">
    <source>
        <dbReference type="ARBA" id="ARBA00022898"/>
    </source>
</evidence>
<dbReference type="NCBIfam" id="NF005456">
    <property type="entry name" value="PRK07050.1"/>
    <property type="match status" value="1"/>
</dbReference>
<dbReference type="AlphaFoldDB" id="A0A7Y7WPE5"/>
<dbReference type="InterPro" id="IPR015424">
    <property type="entry name" value="PyrdxlP-dep_Trfase"/>
</dbReference>
<dbReference type="Proteomes" id="UP000522864">
    <property type="component" value="Unassembled WGS sequence"/>
</dbReference>
<dbReference type="EMBL" id="JACAQA010000005">
    <property type="protein sequence ID" value="NWB85103.1"/>
    <property type="molecule type" value="Genomic_DNA"/>
</dbReference>
<dbReference type="InterPro" id="IPR000277">
    <property type="entry name" value="Cys/Met-Metab_PyrdxlP-dep_enz"/>
</dbReference>
<comment type="similarity">
    <text evidence="2 7">Belongs to the trans-sulfuration enzymes family.</text>
</comment>
<comment type="cofactor">
    <cofactor evidence="1 7">
        <name>pyridoxal 5'-phosphate</name>
        <dbReference type="ChEBI" id="CHEBI:597326"/>
    </cofactor>
</comment>
<dbReference type="EC" id="4.4.1.8" evidence="8"/>
<sequence length="397" mass="43579">MHWHTKLVQPQTLAPKGFKSLTVPTYRGSTVLFERQADVVDHWEQHDDRYTYGLYGTPTALELGARICQLENAYHTFVVPGGQAAIALVYFATCQAGSHVLVPYNAYGPNKEMANGLLKRFGVHVEFYDPLIGEGIAELIRPETALIWTESPGSVTMEVQDIPGICKAASALGVPVAIDNTYSAGILFDAFAQGVNISVQALTKYVGGHSDLLLGSVSVRDERTKMEVGSSFKQLGLAVSPDDCSLALRGLQTLGIRMAHLEKSTIEIAEWLDRNQVIQTVFHPAFPSCPGHEYWIRDFIGSASVFSVLFSEEYSADQVLKFVDALRLFKIGMSWGGVTSLALVYPKLDRPNKDYAGRLVRLNVGLEDTADLIADLKQAMEKMETIRSAGSCAGMRR</sequence>
<reference evidence="8 9" key="1">
    <citation type="submission" date="2020-04" db="EMBL/GenBank/DDBJ databases">
        <title>Molecular characterization of pseudomonads from Agaricus bisporus reveal novel blotch 2 pathogens in Western Europe.</title>
        <authorList>
            <person name="Taparia T."/>
            <person name="Krijger M."/>
            <person name="Haynes E."/>
            <person name="Elpinstone J.G."/>
            <person name="Noble R."/>
            <person name="Van Der Wolf J."/>
        </authorList>
    </citation>
    <scope>NUCLEOTIDE SEQUENCE [LARGE SCALE GENOMIC DNA]</scope>
    <source>
        <strain evidence="8 9">G9001</strain>
    </source>
</reference>
<keyword evidence="3 6" id="KW-0663">Pyridoxal phosphate</keyword>
<dbReference type="InterPro" id="IPR015421">
    <property type="entry name" value="PyrdxlP-dep_Trfase_major"/>
</dbReference>
<dbReference type="Gene3D" id="3.90.1150.10">
    <property type="entry name" value="Aspartate Aminotransferase, domain 1"/>
    <property type="match status" value="1"/>
</dbReference>
<dbReference type="NCBIfam" id="TIGR01324">
    <property type="entry name" value="cysta_beta_ly_B"/>
    <property type="match status" value="1"/>
</dbReference>
<organism evidence="8 9">
    <name type="scientific">Pseudomonas gingeri</name>
    <dbReference type="NCBI Taxonomy" id="117681"/>
    <lineage>
        <taxon>Bacteria</taxon>
        <taxon>Pseudomonadati</taxon>
        <taxon>Pseudomonadota</taxon>
        <taxon>Gammaproteobacteria</taxon>
        <taxon>Pseudomonadales</taxon>
        <taxon>Pseudomonadaceae</taxon>
        <taxon>Pseudomonas</taxon>
    </lineage>
</organism>
<accession>A0A7Y7WPE5</accession>
<evidence type="ECO:0000256" key="7">
    <source>
        <dbReference type="RuleBase" id="RU362118"/>
    </source>
</evidence>
<dbReference type="Pfam" id="PF01053">
    <property type="entry name" value="Cys_Met_Meta_PP"/>
    <property type="match status" value="1"/>
</dbReference>
<name>A0A7Y7WPE5_9PSED</name>